<feature type="domain" description="RING-type" evidence="3">
    <location>
        <begin position="266"/>
        <end position="307"/>
    </location>
</feature>
<name>A0AAX6DY03_IRIPA</name>
<evidence type="ECO:0000313" key="5">
    <source>
        <dbReference type="Proteomes" id="UP001140949"/>
    </source>
</evidence>
<sequence length="312" mass="35511">MNNNEGMINIHSEARTVPLAFLTRTVVRASRARWFGFLRRVFQYQNGSRSDVGANPLNSRPWLALELAALVVQTVGIAFVLSVSKKERPVWPIRIWVSGYSLGNFLSLPLLYWRYLHCRRNGSGPAGPGSDLEQQQQRATTQESRNSYLMNKSRTFLELFYAIWFVMGNVWVFDARYGNFRRAPKLHALCVALLAWNAITYSFPFLLFLLLCCCVPVISNALGYNMNVASAARGASEHEISNLTHWKFKAVPDSKDHGHGSENSECCICLAKYRDKEEVRQLPCSHVFHQGCVDQWLRIISCCPLCKKELSK</sequence>
<dbReference type="GO" id="GO:0008270">
    <property type="term" value="F:zinc ion binding"/>
    <property type="evidence" value="ECO:0007669"/>
    <property type="project" value="UniProtKB-KW"/>
</dbReference>
<feature type="transmembrane region" description="Helical" evidence="2">
    <location>
        <begin position="62"/>
        <end position="83"/>
    </location>
</feature>
<keyword evidence="1" id="KW-0479">Metal-binding</keyword>
<dbReference type="PROSITE" id="PS50089">
    <property type="entry name" value="ZF_RING_2"/>
    <property type="match status" value="1"/>
</dbReference>
<reference evidence="4" key="1">
    <citation type="journal article" date="2023" name="GigaByte">
        <title>Genome assembly of the bearded iris, Iris pallida Lam.</title>
        <authorList>
            <person name="Bruccoleri R.E."/>
            <person name="Oakeley E.J."/>
            <person name="Faust A.M.E."/>
            <person name="Altorfer M."/>
            <person name="Dessus-Babus S."/>
            <person name="Burckhardt D."/>
            <person name="Oertli M."/>
            <person name="Naumann U."/>
            <person name="Petersen F."/>
            <person name="Wong J."/>
        </authorList>
    </citation>
    <scope>NUCLEOTIDE SEQUENCE</scope>
    <source>
        <strain evidence="4">GSM-AAB239-AS_SAM_17_03QT</strain>
    </source>
</reference>
<comment type="caution">
    <text evidence="4">The sequence shown here is derived from an EMBL/GenBank/DDBJ whole genome shotgun (WGS) entry which is preliminary data.</text>
</comment>
<evidence type="ECO:0000256" key="1">
    <source>
        <dbReference type="PROSITE-ProRule" id="PRU00175"/>
    </source>
</evidence>
<dbReference type="PANTHER" id="PTHR46225">
    <property type="entry name" value="C3H4 TYPE ZINC FINGER PROTEIN"/>
    <property type="match status" value="1"/>
</dbReference>
<protein>
    <submittedName>
        <fullName evidence="4">E3 ubiquitin-protein ligase</fullName>
    </submittedName>
</protein>
<dbReference type="PANTHER" id="PTHR46225:SF1">
    <property type="entry name" value="RING_U-BOX SUPERFAMILY PROTEIN"/>
    <property type="match status" value="1"/>
</dbReference>
<dbReference type="SUPFAM" id="SSF57850">
    <property type="entry name" value="RING/U-box"/>
    <property type="match status" value="1"/>
</dbReference>
<feature type="transmembrane region" description="Helical" evidence="2">
    <location>
        <begin position="95"/>
        <end position="115"/>
    </location>
</feature>
<keyword evidence="2" id="KW-1133">Transmembrane helix</keyword>
<keyword evidence="5" id="KW-1185">Reference proteome</keyword>
<dbReference type="Gene3D" id="3.30.40.10">
    <property type="entry name" value="Zinc/RING finger domain, C3HC4 (zinc finger)"/>
    <property type="match status" value="1"/>
</dbReference>
<dbReference type="Pfam" id="PF13639">
    <property type="entry name" value="zf-RING_2"/>
    <property type="match status" value="1"/>
</dbReference>
<organism evidence="4 5">
    <name type="scientific">Iris pallida</name>
    <name type="common">Sweet iris</name>
    <dbReference type="NCBI Taxonomy" id="29817"/>
    <lineage>
        <taxon>Eukaryota</taxon>
        <taxon>Viridiplantae</taxon>
        <taxon>Streptophyta</taxon>
        <taxon>Embryophyta</taxon>
        <taxon>Tracheophyta</taxon>
        <taxon>Spermatophyta</taxon>
        <taxon>Magnoliopsida</taxon>
        <taxon>Liliopsida</taxon>
        <taxon>Asparagales</taxon>
        <taxon>Iridaceae</taxon>
        <taxon>Iridoideae</taxon>
        <taxon>Irideae</taxon>
        <taxon>Iris</taxon>
    </lineage>
</organism>
<dbReference type="InterPro" id="IPR013083">
    <property type="entry name" value="Znf_RING/FYVE/PHD"/>
</dbReference>
<keyword evidence="2" id="KW-0472">Membrane</keyword>
<keyword evidence="1" id="KW-0863">Zinc-finger</keyword>
<proteinExistence type="predicted"/>
<evidence type="ECO:0000256" key="2">
    <source>
        <dbReference type="SAM" id="Phobius"/>
    </source>
</evidence>
<keyword evidence="1" id="KW-0862">Zinc</keyword>
<dbReference type="AlphaFoldDB" id="A0AAX6DY03"/>
<reference evidence="4" key="2">
    <citation type="submission" date="2023-04" db="EMBL/GenBank/DDBJ databases">
        <authorList>
            <person name="Bruccoleri R.E."/>
            <person name="Oakeley E.J."/>
            <person name="Faust A.-M."/>
            <person name="Dessus-Babus S."/>
            <person name="Altorfer M."/>
            <person name="Burckhardt D."/>
            <person name="Oertli M."/>
            <person name="Naumann U."/>
            <person name="Petersen F."/>
            <person name="Wong J."/>
        </authorList>
    </citation>
    <scope>NUCLEOTIDE SEQUENCE</scope>
    <source>
        <strain evidence="4">GSM-AAB239-AS_SAM_17_03QT</strain>
        <tissue evidence="4">Leaf</tissue>
    </source>
</reference>
<dbReference type="InterPro" id="IPR001841">
    <property type="entry name" value="Znf_RING"/>
</dbReference>
<dbReference type="EMBL" id="JANAVB010041219">
    <property type="protein sequence ID" value="KAJ6796579.1"/>
    <property type="molecule type" value="Genomic_DNA"/>
</dbReference>
<evidence type="ECO:0000259" key="3">
    <source>
        <dbReference type="PROSITE" id="PS50089"/>
    </source>
</evidence>
<keyword evidence="2" id="KW-0812">Transmembrane</keyword>
<dbReference type="Proteomes" id="UP001140949">
    <property type="component" value="Unassembled WGS sequence"/>
</dbReference>
<accession>A0AAX6DY03</accession>
<feature type="transmembrane region" description="Helical" evidence="2">
    <location>
        <begin position="155"/>
        <end position="174"/>
    </location>
</feature>
<evidence type="ECO:0000313" key="4">
    <source>
        <dbReference type="EMBL" id="KAJ6796579.1"/>
    </source>
</evidence>
<gene>
    <name evidence="4" type="ORF">M6B38_219220</name>
</gene>
<feature type="transmembrane region" description="Helical" evidence="2">
    <location>
        <begin position="186"/>
        <end position="211"/>
    </location>
</feature>
<dbReference type="SMART" id="SM00184">
    <property type="entry name" value="RING"/>
    <property type="match status" value="1"/>
</dbReference>